<evidence type="ECO:0000256" key="3">
    <source>
        <dbReference type="SAM" id="SignalP"/>
    </source>
</evidence>
<accession>A0ABM5IMK3</accession>
<sequence>MGPKIMAFLFITCVALGISQCLTAPPDFNNTLSAKSSPRTGTIEKCANVTALRANQKEILDTCKDVFKLNQTQIRESSDETVILCTLYNHTLISYCRSNNTINYPTVDEIKLKKYTLDSVCKSVVNSSQSIFPKFQTLSCLMICPNLFKEEELKPACLFAHYYYLQTSNVTEKPVVPVPDPQNPPGNNKAAPHEAQPAQPLSNDPQEPVPADSGKVPGVGAPPDTAKAPGVEAVGLPPVNADDQAALHPPINDGVKSQNDNALSQNDNALSQNDNALSQNVIGSEHVEEKPKVEVKNNKEILTKSSTSTTVVKVSQPEQAPPPVVDNVAPAQQNPDDDDEDEGDHGDDGHLEGIDNDYGPDPAGPARPESVRAEPKAVERKPDTTVQEISPVSDDNLDVVDGESPFFSYFMVICVVFVLGYVAYHNRIKVMALLLEGKRNKRQNRGRRPNSANYHKLDSNLEEAISSNVTKNSSNVIY</sequence>
<name>A0ABM5IMK3_DIAVI</name>
<reference evidence="4" key="1">
    <citation type="submission" date="2025-05" db="UniProtKB">
        <authorList>
            <consortium name="EnsemblMetazoa"/>
        </authorList>
    </citation>
    <scope>IDENTIFICATION</scope>
</reference>
<feature type="compositionally biased region" description="Polar residues" evidence="1">
    <location>
        <begin position="255"/>
        <end position="282"/>
    </location>
</feature>
<dbReference type="RefSeq" id="XP_028136549.2">
    <property type="nucleotide sequence ID" value="XM_028280748.2"/>
</dbReference>
<feature type="compositionally biased region" description="Basic and acidic residues" evidence="1">
    <location>
        <begin position="285"/>
        <end position="302"/>
    </location>
</feature>
<protein>
    <recommendedName>
        <fullName evidence="6">Trans-Golgi network integral membrane protein 2-like</fullName>
    </recommendedName>
</protein>
<keyword evidence="2" id="KW-0472">Membrane</keyword>
<evidence type="ECO:0008006" key="6">
    <source>
        <dbReference type="Google" id="ProtNLM"/>
    </source>
</evidence>
<feature type="compositionally biased region" description="Basic and acidic residues" evidence="1">
    <location>
        <begin position="369"/>
        <end position="383"/>
    </location>
</feature>
<dbReference type="Pfam" id="PF17818">
    <property type="entry name" value="KCT2"/>
    <property type="match status" value="1"/>
</dbReference>
<dbReference type="InterPro" id="IPR037645">
    <property type="entry name" value="KCT2"/>
</dbReference>
<evidence type="ECO:0000256" key="2">
    <source>
        <dbReference type="SAM" id="Phobius"/>
    </source>
</evidence>
<keyword evidence="2" id="KW-1133">Transmembrane helix</keyword>
<dbReference type="GeneID" id="114331251"/>
<dbReference type="PANTHER" id="PTHR16502:SF0">
    <property type="entry name" value="KERATINOCYTE-ASSOCIATED TRANSMEMBRANE PROTEIN 2"/>
    <property type="match status" value="1"/>
</dbReference>
<dbReference type="EnsemblMetazoa" id="XM_028280748.2">
    <property type="protein sequence ID" value="XP_028136549.2"/>
    <property type="gene ID" value="LOC114331251"/>
</dbReference>
<feature type="transmembrane region" description="Helical" evidence="2">
    <location>
        <begin position="406"/>
        <end position="424"/>
    </location>
</feature>
<keyword evidence="2" id="KW-0812">Transmembrane</keyword>
<proteinExistence type="predicted"/>
<keyword evidence="3" id="KW-0732">Signal</keyword>
<feature type="signal peptide" evidence="3">
    <location>
        <begin position="1"/>
        <end position="23"/>
    </location>
</feature>
<organism evidence="4 5">
    <name type="scientific">Diabrotica virgifera virgifera</name>
    <name type="common">western corn rootworm</name>
    <dbReference type="NCBI Taxonomy" id="50390"/>
    <lineage>
        <taxon>Eukaryota</taxon>
        <taxon>Metazoa</taxon>
        <taxon>Ecdysozoa</taxon>
        <taxon>Arthropoda</taxon>
        <taxon>Hexapoda</taxon>
        <taxon>Insecta</taxon>
        <taxon>Pterygota</taxon>
        <taxon>Neoptera</taxon>
        <taxon>Endopterygota</taxon>
        <taxon>Coleoptera</taxon>
        <taxon>Polyphaga</taxon>
        <taxon>Cucujiformia</taxon>
        <taxon>Chrysomeloidea</taxon>
        <taxon>Chrysomelidae</taxon>
        <taxon>Galerucinae</taxon>
        <taxon>Diabroticina</taxon>
        <taxon>Diabroticites</taxon>
        <taxon>Diabrotica</taxon>
    </lineage>
</organism>
<dbReference type="PANTHER" id="PTHR16502">
    <property type="entry name" value="KERATINOCYTE-ASSOCIATED TRANSMEMBRANE PROTEIN 2"/>
    <property type="match status" value="1"/>
</dbReference>
<feature type="region of interest" description="Disordered" evidence="1">
    <location>
        <begin position="174"/>
        <end position="390"/>
    </location>
</feature>
<evidence type="ECO:0000256" key="1">
    <source>
        <dbReference type="SAM" id="MobiDB-lite"/>
    </source>
</evidence>
<feature type="compositionally biased region" description="Acidic residues" evidence="1">
    <location>
        <begin position="335"/>
        <end position="345"/>
    </location>
</feature>
<evidence type="ECO:0000313" key="5">
    <source>
        <dbReference type="Proteomes" id="UP001652700"/>
    </source>
</evidence>
<evidence type="ECO:0000313" key="4">
    <source>
        <dbReference type="EnsemblMetazoa" id="XP_028136549.2"/>
    </source>
</evidence>
<feature type="chain" id="PRO_5045552431" description="Trans-Golgi network integral membrane protein 2-like" evidence="3">
    <location>
        <begin position="24"/>
        <end position="478"/>
    </location>
</feature>
<keyword evidence="5" id="KW-1185">Reference proteome</keyword>
<dbReference type="Proteomes" id="UP001652700">
    <property type="component" value="Unplaced"/>
</dbReference>
<feature type="compositionally biased region" description="Low complexity" evidence="1">
    <location>
        <begin position="303"/>
        <end position="315"/>
    </location>
</feature>